<evidence type="ECO:0000313" key="5">
    <source>
        <dbReference type="Proteomes" id="UP000317550"/>
    </source>
</evidence>
<dbReference type="Gene3D" id="1.20.58.320">
    <property type="entry name" value="TPR-like"/>
    <property type="match status" value="1"/>
</dbReference>
<protein>
    <submittedName>
        <fullName evidence="4">DUF924 family protein</fullName>
    </submittedName>
</protein>
<dbReference type="InterPro" id="IPR016181">
    <property type="entry name" value="Acyl_CoA_acyltransferase"/>
</dbReference>
<feature type="domain" description="N-acetyltransferase" evidence="3">
    <location>
        <begin position="17"/>
        <end position="181"/>
    </location>
</feature>
<dbReference type="InterPro" id="IPR000182">
    <property type="entry name" value="GNAT_dom"/>
</dbReference>
<name>A0A516SFJ0_9NEIS</name>
<accession>A0A516SFJ0</accession>
<dbReference type="Proteomes" id="UP000317550">
    <property type="component" value="Chromosome"/>
</dbReference>
<dbReference type="AlphaFoldDB" id="A0A516SFJ0"/>
<sequence>MPSLSLPFDPKEQRFSMNIRLARYEDCRRIAEIHVESWQEAYRGIVADEFLAAMSVDEREVNWQQRLAGKPAPSTLVAELAGRVVGWVCYGACPDEDAVAGDGAVWALYICPNQQRGGIGRALLQAARTALQVPGARRFSLWVIVGNGRAVDFYRAMGLSVEPDSRRAFFELGGRMMEEVRMSAVVGQPAIATDKSAIAAIRDFWFADGDKPRRAWFAKDETFDADIGRRFGTLLATAQAGGLRDWPATPEGLSAYLLLLDQFSRNVFRNRPAAFAGDAMALYAAQTALAAGLDKHLPPLQRVFVYLPFEHAEDLAMQDRAVALFGELAAEQPALAGYLDYAHKHRQVIARFGRFPHRNAILGRVSSAEEIAYLAEPGSGF</sequence>
<dbReference type="InterPro" id="IPR050832">
    <property type="entry name" value="Bact_Acetyltransf"/>
</dbReference>
<dbReference type="GO" id="GO:0016747">
    <property type="term" value="F:acyltransferase activity, transferring groups other than amino-acyl groups"/>
    <property type="evidence" value="ECO:0007669"/>
    <property type="project" value="InterPro"/>
</dbReference>
<evidence type="ECO:0000256" key="2">
    <source>
        <dbReference type="ARBA" id="ARBA00023315"/>
    </source>
</evidence>
<dbReference type="Pfam" id="PF06041">
    <property type="entry name" value="DUF924"/>
    <property type="match status" value="1"/>
</dbReference>
<dbReference type="KEGG" id="cari:FNU76_11320"/>
<dbReference type="InterPro" id="IPR010323">
    <property type="entry name" value="DUF924"/>
</dbReference>
<dbReference type="Gene3D" id="1.25.40.10">
    <property type="entry name" value="Tetratricopeptide repeat domain"/>
    <property type="match status" value="1"/>
</dbReference>
<dbReference type="PANTHER" id="PTHR43877">
    <property type="entry name" value="AMINOALKYLPHOSPHONATE N-ACETYLTRANSFERASE-RELATED-RELATED"/>
    <property type="match status" value="1"/>
</dbReference>
<dbReference type="CDD" id="cd04301">
    <property type="entry name" value="NAT_SF"/>
    <property type="match status" value="1"/>
</dbReference>
<gene>
    <name evidence="4" type="ORF">FNU76_11320</name>
</gene>
<evidence type="ECO:0000259" key="3">
    <source>
        <dbReference type="PROSITE" id="PS51186"/>
    </source>
</evidence>
<keyword evidence="2" id="KW-0012">Acyltransferase</keyword>
<dbReference type="Pfam" id="PF00583">
    <property type="entry name" value="Acetyltransf_1"/>
    <property type="match status" value="1"/>
</dbReference>
<keyword evidence="5" id="KW-1185">Reference proteome</keyword>
<organism evidence="4 5">
    <name type="scientific">Chitinimonas arctica</name>
    <dbReference type="NCBI Taxonomy" id="2594795"/>
    <lineage>
        <taxon>Bacteria</taxon>
        <taxon>Pseudomonadati</taxon>
        <taxon>Pseudomonadota</taxon>
        <taxon>Betaproteobacteria</taxon>
        <taxon>Neisseriales</taxon>
        <taxon>Chitinibacteraceae</taxon>
        <taxon>Chitinimonas</taxon>
    </lineage>
</organism>
<evidence type="ECO:0000256" key="1">
    <source>
        <dbReference type="ARBA" id="ARBA00022679"/>
    </source>
</evidence>
<dbReference type="OrthoDB" id="5243635at2"/>
<dbReference type="PROSITE" id="PS51186">
    <property type="entry name" value="GNAT"/>
    <property type="match status" value="1"/>
</dbReference>
<dbReference type="InterPro" id="IPR011990">
    <property type="entry name" value="TPR-like_helical_dom_sf"/>
</dbReference>
<dbReference type="Gene3D" id="3.40.630.30">
    <property type="match status" value="1"/>
</dbReference>
<evidence type="ECO:0000313" key="4">
    <source>
        <dbReference type="EMBL" id="QDQ26902.1"/>
    </source>
</evidence>
<dbReference type="SUPFAM" id="SSF48452">
    <property type="entry name" value="TPR-like"/>
    <property type="match status" value="1"/>
</dbReference>
<reference evidence="5" key="1">
    <citation type="submission" date="2019-07" db="EMBL/GenBank/DDBJ databases">
        <title>Chitinimonas sp. nov., isolated from Ny-Alesund, arctica soil.</title>
        <authorList>
            <person name="Xu Q."/>
            <person name="Peng F."/>
        </authorList>
    </citation>
    <scope>NUCLEOTIDE SEQUENCE [LARGE SCALE GENOMIC DNA]</scope>
    <source>
        <strain evidence="5">R3-44</strain>
    </source>
</reference>
<dbReference type="SUPFAM" id="SSF55729">
    <property type="entry name" value="Acyl-CoA N-acyltransferases (Nat)"/>
    <property type="match status" value="1"/>
</dbReference>
<keyword evidence="1" id="KW-0808">Transferase</keyword>
<dbReference type="EMBL" id="CP041730">
    <property type="protein sequence ID" value="QDQ26902.1"/>
    <property type="molecule type" value="Genomic_DNA"/>
</dbReference>
<proteinExistence type="predicted"/>